<dbReference type="Gene3D" id="3.40.50.880">
    <property type="match status" value="1"/>
</dbReference>
<dbReference type="InterPro" id="IPR052158">
    <property type="entry name" value="INH-QAR"/>
</dbReference>
<accession>A0A1S9RNN5</accession>
<gene>
    <name evidence="2" type="ORF">PEBR_18305</name>
</gene>
<feature type="domain" description="DJ-1/PfpI" evidence="1">
    <location>
        <begin position="63"/>
        <end position="235"/>
    </location>
</feature>
<protein>
    <submittedName>
        <fullName evidence="2">DJ-1/PfpI family protein</fullName>
    </submittedName>
</protein>
<evidence type="ECO:0000259" key="1">
    <source>
        <dbReference type="Pfam" id="PF01965"/>
    </source>
</evidence>
<dbReference type="AlphaFoldDB" id="A0A1S9RNN5"/>
<dbReference type="PANTHER" id="PTHR43130:SF15">
    <property type="entry name" value="THIJ_PFPI FAMILY PROTEIN (AFU_ORTHOLOGUE AFUA_5G14240)"/>
    <property type="match status" value="1"/>
</dbReference>
<dbReference type="EMBL" id="LJBN01000128">
    <property type="protein sequence ID" value="OOQ87123.1"/>
    <property type="molecule type" value="Genomic_DNA"/>
</dbReference>
<dbReference type="SUPFAM" id="SSF52317">
    <property type="entry name" value="Class I glutamine amidotransferase-like"/>
    <property type="match status" value="1"/>
</dbReference>
<dbReference type="InterPro" id="IPR029062">
    <property type="entry name" value="Class_I_gatase-like"/>
</dbReference>
<dbReference type="Proteomes" id="UP000190744">
    <property type="component" value="Unassembled WGS sequence"/>
</dbReference>
<evidence type="ECO:0000313" key="3">
    <source>
        <dbReference type="Proteomes" id="UP000190744"/>
    </source>
</evidence>
<dbReference type="Pfam" id="PF01965">
    <property type="entry name" value="DJ-1_PfpI"/>
    <property type="match status" value="1"/>
</dbReference>
<dbReference type="CDD" id="cd03139">
    <property type="entry name" value="GATase1_PfpI_2"/>
    <property type="match status" value="1"/>
</dbReference>
<proteinExistence type="predicted"/>
<organism evidence="2 3">
    <name type="scientific">Penicillium brasilianum</name>
    <dbReference type="NCBI Taxonomy" id="104259"/>
    <lineage>
        <taxon>Eukaryota</taxon>
        <taxon>Fungi</taxon>
        <taxon>Dikarya</taxon>
        <taxon>Ascomycota</taxon>
        <taxon>Pezizomycotina</taxon>
        <taxon>Eurotiomycetes</taxon>
        <taxon>Eurotiomycetidae</taxon>
        <taxon>Eurotiales</taxon>
        <taxon>Aspergillaceae</taxon>
        <taxon>Penicillium</taxon>
    </lineage>
</organism>
<sequence length="271" mass="29022">MSLITHIKAAAAQKGKPYPADKIRYIGVYSLPPAIDPMDGDSFPTHLASLNMSDNPSSKAPLRIGVVLFPGFQALDAFGPLDCINVLSRTESITLALLSTTLDPVSTQAPDIPTTTGQSILPTHTFATAPPLDVLLVPGGRGSRGSSPPVTEAIAFIQKTYSSLKYLITVCTGSGLVARAGVLDGRRATSNKMVWREMSALRPEVEWVARARWVVDGNIWTSSGVSAGIDVTLAWIGEVFGKDKAKGIADWIEYSRHEDPDVDPFAELYGL</sequence>
<name>A0A1S9RNN5_PENBI</name>
<comment type="caution">
    <text evidence="2">The sequence shown here is derived from an EMBL/GenBank/DDBJ whole genome shotgun (WGS) entry which is preliminary data.</text>
</comment>
<reference evidence="3" key="1">
    <citation type="submission" date="2015-09" db="EMBL/GenBank/DDBJ databases">
        <authorList>
            <person name="Fill T.P."/>
            <person name="Baretta J.F."/>
            <person name="de Almeida L.G."/>
            <person name="Rocha M."/>
            <person name="de Souza D.H."/>
            <person name="Malavazi I."/>
            <person name="Cerdeira L.T."/>
            <person name="Hong H."/>
            <person name="Samborskyy M."/>
            <person name="de Vasconcelos A.T."/>
            <person name="Leadlay P."/>
            <person name="Rodrigues-Filho E."/>
        </authorList>
    </citation>
    <scope>NUCLEOTIDE SEQUENCE [LARGE SCALE GENOMIC DNA]</scope>
    <source>
        <strain evidence="3">LaBioMMi 136</strain>
    </source>
</reference>
<evidence type="ECO:0000313" key="2">
    <source>
        <dbReference type="EMBL" id="OOQ87123.1"/>
    </source>
</evidence>
<dbReference type="PANTHER" id="PTHR43130">
    <property type="entry name" value="ARAC-FAMILY TRANSCRIPTIONAL REGULATOR"/>
    <property type="match status" value="1"/>
</dbReference>
<dbReference type="InterPro" id="IPR002818">
    <property type="entry name" value="DJ-1/PfpI"/>
</dbReference>